<name>A0A921GHY8_9ACTN</name>
<dbReference type="Proteomes" id="UP000697330">
    <property type="component" value="Unassembled WGS sequence"/>
</dbReference>
<proteinExistence type="predicted"/>
<organism evidence="1 2">
    <name type="scientific">Thermophilibacter provencensis</name>
    <dbReference type="NCBI Taxonomy" id="1852386"/>
    <lineage>
        <taxon>Bacteria</taxon>
        <taxon>Bacillati</taxon>
        <taxon>Actinomycetota</taxon>
        <taxon>Coriobacteriia</taxon>
        <taxon>Coriobacteriales</taxon>
        <taxon>Atopobiaceae</taxon>
        <taxon>Thermophilibacter</taxon>
    </lineage>
</organism>
<protein>
    <submittedName>
        <fullName evidence="1">Uncharacterized protein</fullName>
    </submittedName>
</protein>
<reference evidence="1" key="1">
    <citation type="journal article" date="2021" name="PeerJ">
        <title>Extensive microbial diversity within the chicken gut microbiome revealed by metagenomics and culture.</title>
        <authorList>
            <person name="Gilroy R."/>
            <person name="Ravi A."/>
            <person name="Getino M."/>
            <person name="Pursley I."/>
            <person name="Horton D.L."/>
            <person name="Alikhan N.F."/>
            <person name="Baker D."/>
            <person name="Gharbi K."/>
            <person name="Hall N."/>
            <person name="Watson M."/>
            <person name="Adriaenssens E.M."/>
            <person name="Foster-Nyarko E."/>
            <person name="Jarju S."/>
            <person name="Secka A."/>
            <person name="Antonio M."/>
            <person name="Oren A."/>
            <person name="Chaudhuri R.R."/>
            <person name="La Ragione R."/>
            <person name="Hildebrand F."/>
            <person name="Pallen M.J."/>
        </authorList>
    </citation>
    <scope>NUCLEOTIDE SEQUENCE</scope>
    <source>
        <strain evidence="1">CHK124-7917</strain>
    </source>
</reference>
<gene>
    <name evidence="1" type="ORF">K8U72_11245</name>
</gene>
<dbReference type="AlphaFoldDB" id="A0A921GHY8"/>
<accession>A0A921GHY8</accession>
<comment type="caution">
    <text evidence="1">The sequence shown here is derived from an EMBL/GenBank/DDBJ whole genome shotgun (WGS) entry which is preliminary data.</text>
</comment>
<dbReference type="EMBL" id="DYWQ01000170">
    <property type="protein sequence ID" value="HJF46334.1"/>
    <property type="molecule type" value="Genomic_DNA"/>
</dbReference>
<reference evidence="1" key="2">
    <citation type="submission" date="2021-09" db="EMBL/GenBank/DDBJ databases">
        <authorList>
            <person name="Gilroy R."/>
        </authorList>
    </citation>
    <scope>NUCLEOTIDE SEQUENCE</scope>
    <source>
        <strain evidence="1">CHK124-7917</strain>
    </source>
</reference>
<evidence type="ECO:0000313" key="1">
    <source>
        <dbReference type="EMBL" id="HJF46334.1"/>
    </source>
</evidence>
<sequence>MDIFLAHEDSLKVLRHARRTEDLALIPADREEIHRDHGRIDASSLTSALPEGILAPTRMLPVSLRFADDASRSQCGIVRAVPNLARLPDSSYLELISSTGGPPPTAAGEPVHVFVEAAGLSLLSAAQSLGKLVRRGRLTRNAALVRLSGFLMELCGSYALDPLSPASGEVVYDLPPVSSVAEAASFLESASGLHGHTLARMAAGYANDGSGSTMETLWYHAFCLPPRLGGMHLQRPLQNVPLEWPDEVSALVSHQTMRPDFFWALYRAACEHQGKDHASEEALAEDCNRARDYELCGIDYFPVTKKDAHSEKAVRAFLAQLVEKFAPYEGPSFKRRMRQRLDDPDVVLARSVLLSQLMPASQRWHDEDA</sequence>
<evidence type="ECO:0000313" key="2">
    <source>
        <dbReference type="Proteomes" id="UP000697330"/>
    </source>
</evidence>
<dbReference type="RefSeq" id="WP_274959824.1">
    <property type="nucleotide sequence ID" value="NZ_DYWQ01000170.1"/>
</dbReference>